<dbReference type="AlphaFoldDB" id="A0A815ITK9"/>
<name>A0A815ITK9_9BILA</name>
<feature type="non-terminal residue" evidence="3">
    <location>
        <position position="1"/>
    </location>
</feature>
<feature type="transmembrane region" description="Helical" evidence="1">
    <location>
        <begin position="189"/>
        <end position="212"/>
    </location>
</feature>
<protein>
    <recommendedName>
        <fullName evidence="2">PNT domain-containing protein</fullName>
    </recommendedName>
</protein>
<dbReference type="InterPro" id="IPR045221">
    <property type="entry name" value="Sphingomyelin_synth-like"/>
</dbReference>
<dbReference type="GO" id="GO:0000139">
    <property type="term" value="C:Golgi membrane"/>
    <property type="evidence" value="ECO:0007669"/>
    <property type="project" value="TreeGrafter"/>
</dbReference>
<dbReference type="SUPFAM" id="SSF47769">
    <property type="entry name" value="SAM/Pointed domain"/>
    <property type="match status" value="1"/>
</dbReference>
<reference evidence="3" key="1">
    <citation type="submission" date="2021-02" db="EMBL/GenBank/DDBJ databases">
        <authorList>
            <person name="Nowell W R."/>
        </authorList>
    </citation>
    <scope>NUCLEOTIDE SEQUENCE</scope>
</reference>
<keyword evidence="1" id="KW-0812">Transmembrane</keyword>
<dbReference type="Proteomes" id="UP000663891">
    <property type="component" value="Unassembled WGS sequence"/>
</dbReference>
<feature type="domain" description="PNT" evidence="2">
    <location>
        <begin position="18"/>
        <end position="99"/>
    </location>
</feature>
<dbReference type="EMBL" id="CAJNON010000763">
    <property type="protein sequence ID" value="CAF1372682.1"/>
    <property type="molecule type" value="Genomic_DNA"/>
</dbReference>
<dbReference type="GO" id="GO:0046513">
    <property type="term" value="P:ceramide biosynthetic process"/>
    <property type="evidence" value="ECO:0007669"/>
    <property type="project" value="TreeGrafter"/>
</dbReference>
<dbReference type="GO" id="GO:0033188">
    <property type="term" value="F:sphingomyelin synthase activity"/>
    <property type="evidence" value="ECO:0007669"/>
    <property type="project" value="TreeGrafter"/>
</dbReference>
<feature type="transmembrane region" description="Helical" evidence="1">
    <location>
        <begin position="224"/>
        <end position="247"/>
    </location>
</feature>
<dbReference type="GO" id="GO:0005886">
    <property type="term" value="C:plasma membrane"/>
    <property type="evidence" value="ECO:0007669"/>
    <property type="project" value="TreeGrafter"/>
</dbReference>
<dbReference type="PANTHER" id="PTHR21290">
    <property type="entry name" value="SPHINGOMYELIN SYNTHETASE"/>
    <property type="match status" value="1"/>
</dbReference>
<dbReference type="InterPro" id="IPR013761">
    <property type="entry name" value="SAM/pointed_sf"/>
</dbReference>
<evidence type="ECO:0000313" key="3">
    <source>
        <dbReference type="EMBL" id="CAF1372682.1"/>
    </source>
</evidence>
<dbReference type="Pfam" id="PF02198">
    <property type="entry name" value="SAM_PNT"/>
    <property type="match status" value="1"/>
</dbReference>
<sequence>MLNSTPSNQLSNILYTSIPKSSTTTINLNNSLTSHPSTWTINEVEEWLKTNQFNDCIDILCNQHKIDGKHLINLNENEILSLTKNDQLWSKLKTLKKIKQQSVIVQLEPAIPNSSNYTSYDNIEDPLITNCCLLTSIRSDKKKTLSALFLVVISVYFCSFIITIVDERLPDPKNFPPLPDLILENIEQIPWAFAVTEKLIVIEITTLITVILFHRHRMIILRRLFTIIAALYFLRSCTMLFTSLPVATRITDCQPKV</sequence>
<dbReference type="GO" id="GO:0047493">
    <property type="term" value="F:ceramide cholinephosphotransferase activity"/>
    <property type="evidence" value="ECO:0007669"/>
    <property type="project" value="TreeGrafter"/>
</dbReference>
<keyword evidence="1" id="KW-1133">Transmembrane helix</keyword>
<dbReference type="Gene3D" id="1.10.150.50">
    <property type="entry name" value="Transcription Factor, Ets-1"/>
    <property type="match status" value="1"/>
</dbReference>
<evidence type="ECO:0000259" key="2">
    <source>
        <dbReference type="SMART" id="SM00251"/>
    </source>
</evidence>
<dbReference type="SMART" id="SM00251">
    <property type="entry name" value="SAM_PNT"/>
    <property type="match status" value="1"/>
</dbReference>
<dbReference type="InterPro" id="IPR003118">
    <property type="entry name" value="Pointed_dom"/>
</dbReference>
<dbReference type="GO" id="GO:0043565">
    <property type="term" value="F:sequence-specific DNA binding"/>
    <property type="evidence" value="ECO:0007669"/>
    <property type="project" value="InterPro"/>
</dbReference>
<accession>A0A815ITK9</accession>
<dbReference type="GO" id="GO:0005789">
    <property type="term" value="C:endoplasmic reticulum membrane"/>
    <property type="evidence" value="ECO:0007669"/>
    <property type="project" value="TreeGrafter"/>
</dbReference>
<keyword evidence="1" id="KW-0472">Membrane</keyword>
<comment type="caution">
    <text evidence="3">The sequence shown here is derived from an EMBL/GenBank/DDBJ whole genome shotgun (WGS) entry which is preliminary data.</text>
</comment>
<evidence type="ECO:0000313" key="4">
    <source>
        <dbReference type="Proteomes" id="UP000663891"/>
    </source>
</evidence>
<feature type="transmembrane region" description="Helical" evidence="1">
    <location>
        <begin position="145"/>
        <end position="165"/>
    </location>
</feature>
<dbReference type="PANTHER" id="PTHR21290:SF27">
    <property type="entry name" value="PHOSPHATIDYLCHOLINE:CERAMIDE CHOLINEPHOSPHOTRANSFERASE 1"/>
    <property type="match status" value="1"/>
</dbReference>
<dbReference type="GO" id="GO:0006686">
    <property type="term" value="P:sphingomyelin biosynthetic process"/>
    <property type="evidence" value="ECO:0007669"/>
    <property type="project" value="TreeGrafter"/>
</dbReference>
<gene>
    <name evidence="3" type="ORF">VCS650_LOCUS34950</name>
</gene>
<organism evidence="3 4">
    <name type="scientific">Adineta steineri</name>
    <dbReference type="NCBI Taxonomy" id="433720"/>
    <lineage>
        <taxon>Eukaryota</taxon>
        <taxon>Metazoa</taxon>
        <taxon>Spiralia</taxon>
        <taxon>Gnathifera</taxon>
        <taxon>Rotifera</taxon>
        <taxon>Eurotatoria</taxon>
        <taxon>Bdelloidea</taxon>
        <taxon>Adinetida</taxon>
        <taxon>Adinetidae</taxon>
        <taxon>Adineta</taxon>
    </lineage>
</organism>
<evidence type="ECO:0000256" key="1">
    <source>
        <dbReference type="SAM" id="Phobius"/>
    </source>
</evidence>
<dbReference type="OrthoDB" id="422827at2759"/>
<proteinExistence type="predicted"/>